<sequence length="713" mass="78270">VLDRCFGPVQVSQTADRDLCFLLWAAATVPNWATHPFTGSALHELGRRDPRRLSSKDLCALLQSLVKLITMRSARELLHRFSDEALQRSLAGKDLACLKRARDALTKAKEPGGSDGPAPTAGERIETPCPGPPPGLTIQMAQEPDFTDWVNAVNSQKRGLHGHGADAHGDGGHERAYIAHGGWADGAHGDCGCESGYEGHGHVGHVGHAHVHGHVAHFPEHLHGHHGHTHTDEKMLESERQREAEPTRTTACENETCCPFFRDGPEMRLNAHCSFAGHCVRMKNTFIHIPCSSFSDSEDDGECAVCSFKRLDSKFSSLLPKMLRGKSAVVAAALKRHGAAVKLVPPPESMCSVQAGDGLATWVVPNPEKTGEFFEDFESAPNEVKSGKTKLLSTMYPPTGDFKEQWEQVRRYCRRLLPHLMDTGGFFIATFEKRADLAPSAKARREEKRAQLKAKEETTETAEAEAEEEKEKEPEKPKEKVVFRRLTKEYLPVDSVLPEWPEVLDFYGLDVSLSHRFVMRAEGDKSIFLVSEAAAELLRQEVKLPTRMVMCGVAAFQRTGSHHERACPWQLAQEGAAQLCALKLRRQLACSRSFLRQLLVERELTIAEVRSLAAQGDATGLEALSEADGGAFSPGSIALTLSSKDEGERPPFALVANASESSLELLLRQQEAGSLMEDLAGQPTVQEILATNQQEGLNEDDEADSGDREADDV</sequence>
<evidence type="ECO:0000259" key="2">
    <source>
        <dbReference type="Pfam" id="PF25376"/>
    </source>
</evidence>
<feature type="region of interest" description="Disordered" evidence="1">
    <location>
        <begin position="439"/>
        <end position="478"/>
    </location>
</feature>
<keyword evidence="4" id="KW-1185">Reference proteome</keyword>
<reference evidence="3 4" key="1">
    <citation type="submission" date="2024-02" db="EMBL/GenBank/DDBJ databases">
        <authorList>
            <person name="Chen Y."/>
            <person name="Shah S."/>
            <person name="Dougan E. K."/>
            <person name="Thang M."/>
            <person name="Chan C."/>
        </authorList>
    </citation>
    <scope>NUCLEOTIDE SEQUENCE [LARGE SCALE GENOMIC DNA]</scope>
</reference>
<feature type="region of interest" description="Disordered" evidence="1">
    <location>
        <begin position="106"/>
        <end position="132"/>
    </location>
</feature>
<gene>
    <name evidence="3" type="ORF">SCF082_LOCUS6486</name>
</gene>
<accession>A0ABP0IG19</accession>
<dbReference type="InterPro" id="IPR029063">
    <property type="entry name" value="SAM-dependent_MTases_sf"/>
</dbReference>
<feature type="compositionally biased region" description="Basic and acidic residues" evidence="1">
    <location>
        <begin position="469"/>
        <end position="478"/>
    </location>
</feature>
<dbReference type="InterPro" id="IPR023267">
    <property type="entry name" value="RCMT"/>
</dbReference>
<evidence type="ECO:0000256" key="1">
    <source>
        <dbReference type="SAM" id="MobiDB-lite"/>
    </source>
</evidence>
<feature type="region of interest" description="Disordered" evidence="1">
    <location>
        <begin position="220"/>
        <end position="248"/>
    </location>
</feature>
<organism evidence="3 4">
    <name type="scientific">Durusdinium trenchii</name>
    <dbReference type="NCBI Taxonomy" id="1381693"/>
    <lineage>
        <taxon>Eukaryota</taxon>
        <taxon>Sar</taxon>
        <taxon>Alveolata</taxon>
        <taxon>Dinophyceae</taxon>
        <taxon>Suessiales</taxon>
        <taxon>Symbiodiniaceae</taxon>
        <taxon>Durusdinium</taxon>
    </lineage>
</organism>
<feature type="compositionally biased region" description="Acidic residues" evidence="1">
    <location>
        <begin position="697"/>
        <end position="713"/>
    </location>
</feature>
<evidence type="ECO:0000313" key="3">
    <source>
        <dbReference type="EMBL" id="CAK9000417.1"/>
    </source>
</evidence>
<dbReference type="Proteomes" id="UP001642464">
    <property type="component" value="Unassembled WGS sequence"/>
</dbReference>
<feature type="non-terminal residue" evidence="3">
    <location>
        <position position="1"/>
    </location>
</feature>
<name>A0ABP0IG19_9DINO</name>
<dbReference type="Pfam" id="PF25376">
    <property type="entry name" value="Pre-PUA_NSUN2"/>
    <property type="match status" value="1"/>
</dbReference>
<dbReference type="EMBL" id="CAXAMM010003558">
    <property type="protein sequence ID" value="CAK9000417.1"/>
    <property type="molecule type" value="Genomic_DNA"/>
</dbReference>
<dbReference type="PANTHER" id="PTHR22808">
    <property type="entry name" value="NCL1 YEAST -RELATED NOL1/NOP2/FMU SUN DOMAIN-CONTAINING"/>
    <property type="match status" value="1"/>
</dbReference>
<feature type="compositionally biased region" description="Basic and acidic residues" evidence="1">
    <location>
        <begin position="443"/>
        <end position="458"/>
    </location>
</feature>
<evidence type="ECO:0000313" key="4">
    <source>
        <dbReference type="Proteomes" id="UP001642464"/>
    </source>
</evidence>
<dbReference type="Gene3D" id="3.40.50.150">
    <property type="entry name" value="Vaccinia Virus protein VP39"/>
    <property type="match status" value="1"/>
</dbReference>
<feature type="region of interest" description="Disordered" evidence="1">
    <location>
        <begin position="689"/>
        <end position="713"/>
    </location>
</feature>
<feature type="compositionally biased region" description="Basic and acidic residues" evidence="1">
    <location>
        <begin position="229"/>
        <end position="246"/>
    </location>
</feature>
<protein>
    <recommendedName>
        <fullName evidence="2">RNA cytosine-C(5)-methyltransferase NSUN2-like pre-PUA domain-containing protein</fullName>
    </recommendedName>
</protein>
<feature type="domain" description="RNA cytosine-C(5)-methyltransferase NSUN2-like pre-PUA" evidence="2">
    <location>
        <begin position="498"/>
        <end position="577"/>
    </location>
</feature>
<feature type="compositionally biased region" description="Acidic residues" evidence="1">
    <location>
        <begin position="459"/>
        <end position="468"/>
    </location>
</feature>
<proteinExistence type="predicted"/>
<dbReference type="InterPro" id="IPR057285">
    <property type="entry name" value="Pre-PUA_NSUN2"/>
</dbReference>
<dbReference type="PANTHER" id="PTHR22808:SF1">
    <property type="entry name" value="RNA CYTOSINE-C(5)-METHYLTRANSFERASE NSUN2-RELATED"/>
    <property type="match status" value="1"/>
</dbReference>
<comment type="caution">
    <text evidence="3">The sequence shown here is derived from an EMBL/GenBank/DDBJ whole genome shotgun (WGS) entry which is preliminary data.</text>
</comment>